<dbReference type="InterPro" id="IPR004302">
    <property type="entry name" value="Cellulose/chitin-bd_N"/>
</dbReference>
<dbReference type="PANTHER" id="PTHR34823:SF1">
    <property type="entry name" value="CHITIN-BINDING TYPE-4 DOMAIN-CONTAINING PROTEIN"/>
    <property type="match status" value="1"/>
</dbReference>
<dbReference type="Proteomes" id="UP000198420">
    <property type="component" value="Unassembled WGS sequence"/>
</dbReference>
<dbReference type="InterPro" id="IPR014756">
    <property type="entry name" value="Ig_E-set"/>
</dbReference>
<dbReference type="PANTHER" id="PTHR34823">
    <property type="entry name" value="GLCNAC-BINDING PROTEIN A"/>
    <property type="match status" value="1"/>
</dbReference>
<dbReference type="Gene3D" id="2.70.50.50">
    <property type="entry name" value="chitin-binding protein cbp21"/>
    <property type="match status" value="1"/>
</dbReference>
<evidence type="ECO:0000313" key="4">
    <source>
        <dbReference type="Proteomes" id="UP000198420"/>
    </source>
</evidence>
<accession>A0A238VQM4</accession>
<evidence type="ECO:0000259" key="2">
    <source>
        <dbReference type="Pfam" id="PF03067"/>
    </source>
</evidence>
<reference evidence="4" key="1">
    <citation type="submission" date="2017-06" db="EMBL/GenBank/DDBJ databases">
        <authorList>
            <person name="Varghese N."/>
            <person name="Submissions S."/>
        </authorList>
    </citation>
    <scope>NUCLEOTIDE SEQUENCE [LARGE SCALE GENOMIC DNA]</scope>
    <source>
        <strain evidence="4">DSM 44485</strain>
    </source>
</reference>
<dbReference type="OrthoDB" id="2702399at2"/>
<name>A0A238VQM4_9ACTN</name>
<evidence type="ECO:0000313" key="3">
    <source>
        <dbReference type="EMBL" id="SNR36526.1"/>
    </source>
</evidence>
<dbReference type="EMBL" id="FZNP01000002">
    <property type="protein sequence ID" value="SNR36526.1"/>
    <property type="molecule type" value="Genomic_DNA"/>
</dbReference>
<dbReference type="InterPro" id="IPR051024">
    <property type="entry name" value="GlcNAc_Chitin_IntDeg"/>
</dbReference>
<keyword evidence="4" id="KW-1185">Reference proteome</keyword>
<dbReference type="RefSeq" id="WP_089310512.1">
    <property type="nucleotide sequence ID" value="NZ_FZNP01000002.1"/>
</dbReference>
<evidence type="ECO:0000256" key="1">
    <source>
        <dbReference type="ARBA" id="ARBA00022729"/>
    </source>
</evidence>
<organism evidence="3 4">
    <name type="scientific">Actinomadura mexicana</name>
    <dbReference type="NCBI Taxonomy" id="134959"/>
    <lineage>
        <taxon>Bacteria</taxon>
        <taxon>Bacillati</taxon>
        <taxon>Actinomycetota</taxon>
        <taxon>Actinomycetes</taxon>
        <taxon>Streptosporangiales</taxon>
        <taxon>Thermomonosporaceae</taxon>
        <taxon>Actinomadura</taxon>
    </lineage>
</organism>
<keyword evidence="1" id="KW-0732">Signal</keyword>
<sequence>METTPRTKKTPRTKRTRRIAAITAGVGIAPLVAVVIPATSAWAHGYVSAPMSRQAQCAQHIVQCGSIQWEPQSVEGPKGLRSCSGGNARFAELDDDGKGWRATTVGRTVTFTWTFTARHRTSNYEYYVGGRRVAVVDGNNQQPPSTVSHSVDLGGVTGRQKVLAIWNIADTANAFYACVDVNVQ</sequence>
<dbReference type="Pfam" id="PF03067">
    <property type="entry name" value="LPMO_10"/>
    <property type="match status" value="1"/>
</dbReference>
<dbReference type="AlphaFoldDB" id="A0A238VQM4"/>
<dbReference type="CDD" id="cd21177">
    <property type="entry name" value="LPMO_AA10"/>
    <property type="match status" value="1"/>
</dbReference>
<protein>
    <submittedName>
        <fullName evidence="3">Chitin-binding protein</fullName>
    </submittedName>
</protein>
<proteinExistence type="predicted"/>
<gene>
    <name evidence="3" type="ORF">SAMN06265355_102220</name>
</gene>
<dbReference type="SUPFAM" id="SSF81296">
    <property type="entry name" value="E set domains"/>
    <property type="match status" value="1"/>
</dbReference>
<feature type="domain" description="Chitin-binding type-4" evidence="2">
    <location>
        <begin position="44"/>
        <end position="181"/>
    </location>
</feature>